<feature type="signal peptide" evidence="3">
    <location>
        <begin position="1"/>
        <end position="38"/>
    </location>
</feature>
<feature type="region of interest" description="Disordered" evidence="1">
    <location>
        <begin position="1255"/>
        <end position="1290"/>
    </location>
</feature>
<dbReference type="InterPro" id="IPR053215">
    <property type="entry name" value="TKL_Ser/Thr_kinase"/>
</dbReference>
<dbReference type="GO" id="GO:0005524">
    <property type="term" value="F:ATP binding"/>
    <property type="evidence" value="ECO:0007669"/>
    <property type="project" value="InterPro"/>
</dbReference>
<evidence type="ECO:0000256" key="3">
    <source>
        <dbReference type="SAM" id="SignalP"/>
    </source>
</evidence>
<feature type="region of interest" description="Disordered" evidence="1">
    <location>
        <begin position="738"/>
        <end position="799"/>
    </location>
</feature>
<dbReference type="eggNOG" id="KOG3525">
    <property type="taxonomic scope" value="Eukaryota"/>
</dbReference>
<feature type="compositionally biased region" description="Basic and acidic residues" evidence="1">
    <location>
        <begin position="786"/>
        <end position="795"/>
    </location>
</feature>
<feature type="transmembrane region" description="Helical" evidence="2">
    <location>
        <begin position="2290"/>
        <end position="2320"/>
    </location>
</feature>
<feature type="compositionally biased region" description="Low complexity" evidence="1">
    <location>
        <begin position="416"/>
        <end position="488"/>
    </location>
</feature>
<dbReference type="CDD" id="cd00064">
    <property type="entry name" value="FU"/>
    <property type="match status" value="5"/>
</dbReference>
<protein>
    <submittedName>
        <fullName evidence="5">TKL protein kinase</fullName>
    </submittedName>
</protein>
<dbReference type="EMBL" id="KB932201">
    <property type="protein sequence ID" value="KCV73437.1"/>
    <property type="molecule type" value="Genomic_DNA"/>
</dbReference>
<dbReference type="PANTHER" id="PTHR45756:SF1">
    <property type="entry name" value="PROTEIN KINASE DOMAIN CONTAINING PROTEIN"/>
    <property type="match status" value="1"/>
</dbReference>
<proteinExistence type="predicted"/>
<dbReference type="Gene3D" id="2.10.220.10">
    <property type="entry name" value="Hormone Receptor, Insulin-like Growth Factor Receptor 1, Chain A, domain 2"/>
    <property type="match status" value="9"/>
</dbReference>
<name>A0A058ZIU4_FONAL</name>
<dbReference type="InterPro" id="IPR011009">
    <property type="entry name" value="Kinase-like_dom_sf"/>
</dbReference>
<dbReference type="InterPro" id="IPR000742">
    <property type="entry name" value="EGF"/>
</dbReference>
<feature type="chain" id="PRO_5001571228" evidence="3">
    <location>
        <begin position="39"/>
        <end position="2657"/>
    </location>
</feature>
<dbReference type="Proteomes" id="UP000030693">
    <property type="component" value="Unassembled WGS sequence"/>
</dbReference>
<gene>
    <name evidence="5" type="ORF">H696_00974</name>
</gene>
<feature type="region of interest" description="Disordered" evidence="1">
    <location>
        <begin position="403"/>
        <end position="502"/>
    </location>
</feature>
<keyword evidence="2" id="KW-1133">Transmembrane helix</keyword>
<keyword evidence="3" id="KW-0732">Signal</keyword>
<feature type="domain" description="Protein kinase" evidence="4">
    <location>
        <begin position="2366"/>
        <end position="2657"/>
    </location>
</feature>
<evidence type="ECO:0000313" key="6">
    <source>
        <dbReference type="Proteomes" id="UP000030693"/>
    </source>
</evidence>
<feature type="region of interest" description="Disordered" evidence="1">
    <location>
        <begin position="2100"/>
        <end position="2153"/>
    </location>
</feature>
<dbReference type="RefSeq" id="XP_009493138.1">
    <property type="nucleotide sequence ID" value="XM_009494863.1"/>
</dbReference>
<dbReference type="InterPro" id="IPR009030">
    <property type="entry name" value="Growth_fac_rcpt_cys_sf"/>
</dbReference>
<accession>A0A058ZIU4</accession>
<dbReference type="SUPFAM" id="SSF57184">
    <property type="entry name" value="Growth factor receptor domain"/>
    <property type="match status" value="6"/>
</dbReference>
<reference evidence="5" key="1">
    <citation type="submission" date="2013-04" db="EMBL/GenBank/DDBJ databases">
        <title>The Genome Sequence of Fonticula alba ATCC 38817.</title>
        <authorList>
            <consortium name="The Broad Institute Genomics Platform"/>
            <person name="Russ C."/>
            <person name="Cuomo C."/>
            <person name="Burger G."/>
            <person name="Gray M.W."/>
            <person name="Holland P.W.H."/>
            <person name="King N."/>
            <person name="Lang F.B.F."/>
            <person name="Roger A.J."/>
            <person name="Ruiz-Trillo I."/>
            <person name="Brown M."/>
            <person name="Walker B."/>
            <person name="Young S."/>
            <person name="Zeng Q."/>
            <person name="Gargeya S."/>
            <person name="Fitzgerald M."/>
            <person name="Haas B."/>
            <person name="Abouelleil A."/>
            <person name="Allen A.W."/>
            <person name="Alvarado L."/>
            <person name="Arachchi H.M."/>
            <person name="Berlin A.M."/>
            <person name="Chapman S.B."/>
            <person name="Gainer-Dewar J."/>
            <person name="Goldberg J."/>
            <person name="Griggs A."/>
            <person name="Gujja S."/>
            <person name="Hansen M."/>
            <person name="Howarth C."/>
            <person name="Imamovic A."/>
            <person name="Ireland A."/>
            <person name="Larimer J."/>
            <person name="McCowan C."/>
            <person name="Murphy C."/>
            <person name="Pearson M."/>
            <person name="Poon T.W."/>
            <person name="Priest M."/>
            <person name="Roberts A."/>
            <person name="Saif S."/>
            <person name="Shea T."/>
            <person name="Sisk P."/>
            <person name="Sykes S."/>
            <person name="Wortman J."/>
            <person name="Nusbaum C."/>
            <person name="Birren B."/>
        </authorList>
    </citation>
    <scope>NUCLEOTIDE SEQUENCE [LARGE SCALE GENOMIC DNA]</scope>
    <source>
        <strain evidence="5">ATCC 38817</strain>
    </source>
</reference>
<dbReference type="OrthoDB" id="3256376at2759"/>
<evidence type="ECO:0000313" key="5">
    <source>
        <dbReference type="EMBL" id="KCV73437.1"/>
    </source>
</evidence>
<keyword evidence="2" id="KW-0812">Transmembrane</keyword>
<dbReference type="InterPro" id="IPR008271">
    <property type="entry name" value="Ser/Thr_kinase_AS"/>
</dbReference>
<evidence type="ECO:0000256" key="1">
    <source>
        <dbReference type="SAM" id="MobiDB-lite"/>
    </source>
</evidence>
<dbReference type="SUPFAM" id="SSF56112">
    <property type="entry name" value="Protein kinase-like (PK-like)"/>
    <property type="match status" value="1"/>
</dbReference>
<dbReference type="PROSITE" id="PS50011">
    <property type="entry name" value="PROTEIN_KINASE_DOM"/>
    <property type="match status" value="1"/>
</dbReference>
<dbReference type="SMART" id="SM00220">
    <property type="entry name" value="S_TKc"/>
    <property type="match status" value="1"/>
</dbReference>
<dbReference type="Pfam" id="PF00069">
    <property type="entry name" value="Pkinase"/>
    <property type="match status" value="1"/>
</dbReference>
<dbReference type="InterPro" id="IPR006212">
    <property type="entry name" value="Furin_repeat"/>
</dbReference>
<dbReference type="PANTHER" id="PTHR45756">
    <property type="entry name" value="PALMITOYLTRANSFERASE"/>
    <property type="match status" value="1"/>
</dbReference>
<dbReference type="GO" id="GO:0004672">
    <property type="term" value="F:protein kinase activity"/>
    <property type="evidence" value="ECO:0007669"/>
    <property type="project" value="InterPro"/>
</dbReference>
<feature type="compositionally biased region" description="Low complexity" evidence="1">
    <location>
        <begin position="746"/>
        <end position="759"/>
    </location>
</feature>
<feature type="region of interest" description="Disordered" evidence="1">
    <location>
        <begin position="697"/>
        <end position="719"/>
    </location>
</feature>
<evidence type="ECO:0000256" key="2">
    <source>
        <dbReference type="SAM" id="Phobius"/>
    </source>
</evidence>
<keyword evidence="2" id="KW-0472">Membrane</keyword>
<dbReference type="InterPro" id="IPR000719">
    <property type="entry name" value="Prot_kinase_dom"/>
</dbReference>
<keyword evidence="5" id="KW-0418">Kinase</keyword>
<sequence>MGACGRTPAGPAGRAGAARLVLLLLTLLGVGLRSEVRAVPLRRVDAGESQCHLRCRGSPAVDYAATLASEAQMMFWSPLPAVAPFVGNASSLASWRRPAFADLGAMLLRQQDRLFSAESRPAGNGTSEPELQPLEGGIPRRLIECPVTMLPPEEALAVGRITHPTTGQAIFLVLGSQALTVLHAAAEIDGPTDIVAFGLDAGWLRPRLAGYGMSPDRQHLRVWLLVEAATGASQRARLDIRLDTFDLASAPEVALLSPAGGPGIVTWRPMPEGFPLVLLADGRLATGHPQPAEVALPCGRPASMALSMAWHSRTPPAGGPAGPLEGALSAPVTLAMSLAAEQGGHILLAGGLDQGLCPGDSRSIPLPAGVRPGGRVLLAPVHSAADGLQAFHYIEPAPAQPAGRVMARGEPGPGSGSTSAPSPSGPGSHSTDGPEAGSGSSGTSSLPGGGPTAEPGTADPSASAASSSAASSRDADASSGPGSSTEPTAEPPGPPPTRSGTKRRVFAVSLDSAQRVARFTELHMVEWDRQPMANDRAFEPDRLDVLFHAGTGQWLLSEGRLLLPLSGLEGDRTVLLSPTTGRLSCRRGLRMNPFFRSDRLCYGCAEGNAHIAGDASSCGYVCPVGCAACNHTGDCIACAPSHFQSSQGLCEPVRDHLLETGGPDSPALALVRDGHSVALARPFPGGIMSRNMSLMAPVPRRSATGGGGNAGAPAPGGAAGSLEHAVWWPIASVTGGASGGPGSGAAGSQSFSTSASGPGPEAGSGSTGSGAGPGAPETDSAPSSDSKAHPPDSTRRHVLHLDPAAGGGVCPGRLVPASAAGCAGPMAGRLVPRPVAVRPPLAVGDPAPSAGPSHQEGTFSPETGGVLAWSPEDGHLYHVSQAAGSGGEGPAAAAAMAQVRLGAGSWGPDVGAVAGLAVDFDPARQGNPQNSSFHIVICAATGMHLVPVSCRFGACVWGLASRTTAEPCERLVACSDRGAFFSVHRVSGTPTSTAVRRGVFTFPSQQRSSAPGGAALLGPILGSGPGTGPLACGTFAAPGSGLAQTDTWAAYMSWLAPFRFGPGAEPPVGGDVATVSPPSLRLLSEADLAAGQLGRIAASQPPPPAAGPHALAAARDGLVAMVMGRFSDRQADDLVVLAAVRGVAPPGGRQSGAPDSGWQLLATHYRNRARYQQTTNLASGVVQLLGSLPASPDSWPPQAGPFLRALVVDLNEDGLPDVVLSAGDRHIGLIMSREMDTLRVGATPGGLRQAVWLELPAGPGSEPPGPGSEPARARGARCEAGASGCGSTGPPGRAGAPVILRVHATRDSHAGNGSFSLVADLFRPGGSAGDALHRVSLAAGCPAGEFWSPGSGPAAGGECTACRAGCSACRGPAAADCLRCDLYQDGECVAACRGDSFPQDGVCIGCPAGCEECTRPGDNPSGAVVCPACRRGYFPEAGSCHPCPDLCAECTGPGACGACRPGARAYEGSCWAECPARTFLEGDRCVDCPGLCLECAPGGGAAGGPGSGGGVCTRCQPGLHLDPALGCVSATVPQCVRYTAAGGCLECAPGFLLLGDQQCVDGCPVGYMAAEGPSPADGPAMCRACGEGCTSCGPGAGASGRLVCDSCASGHYRTPAGGCGPCPAGCRVCADGGTCLSCQAGRFLQEGACVEACADGQYAEQQTCLACAPGCAACRGIDECTACQAGFDLEGGHCRSAANVCDISAGRPAIANCQLEHCGTCLQCRAAYRLDGGRCVACPEGRSSDGFTCCHVNCASCVGPNSYQCKSCPAGGGVLLPTTKSTALVVGSCVRQCPTGYVLRPAAGPDQPASCVSCPERCFLCAAPAGLPGASPNAGESGPCLGCERGYFLQEGRCEESCQGRTFGYGGACVPCAEGCVSCPGGVCSGCMPGRVLHMGRCEGATCPAGFYPEAGVCRLCGASCSTCSSGTGGCDTCAGNLLLVPTRGGPCVGACPSGHFPSTAPGGRARVCGECTADRTTRTRANQRNRCIPGRFLAVSSLTCLDECPPNTAEDLRDFTCHACPAGCHRCRVDYRVGGGTLAMMAAGLDASDPRAGLVSGRDLQLAPPRDIECEACASGYFLHEGKCQPFCPAGWTGSRPAAQHAALRSPVRSLPSWPPTSPDHHHQHHHHQQQQQQQQQEEEQEQSQQQSQQQQQRSLTSGGLCMKCHVSCLTCGDRDFRCTGCAEPAYLSGESCVLRCPFRTMTNATERRCDECPANCEACGEEGCSSCIAGHLLMDTPEGARCVGACPSGSFVQADRCLGCHESCRFGCSGPSTEDCFAKPHPASERRLALILGLSIGLGALMLILLAVAIWLLVVFVFRDLRARSKAVRDGNPVADAAEMTVLNTFIELSLPGSLQVNILEDFVASDESLGQGAQATVYTVRIVAPKILASAGAEQAAVKRMKAPSASADAKLYARFENEVAIMWALNAAPNVVRLYGYSTNPQAIVMELFDSCLRTLLLSDVEIPAMGMLDVAHQIACGLEAIHLANVAHCDIKTANIFMRIGPKPGKWQAAIGDFGTARSIGSSRSSALVHELPPLNALTARYASPEIFNSLARHAQLPDDECLPADVFAFSVVLWECLTRRVPWAGQTFEQIRSSVAAGHTLDLPSLDMLGLTPADDRHARLRALFSNCSDVSAGHRPTSTHCKVALAGMLD</sequence>
<dbReference type="PROSITE" id="PS00108">
    <property type="entry name" value="PROTEIN_KINASE_ST"/>
    <property type="match status" value="1"/>
</dbReference>
<dbReference type="Gene3D" id="1.10.510.10">
    <property type="entry name" value="Transferase(Phosphotransferase) domain 1"/>
    <property type="match status" value="1"/>
</dbReference>
<evidence type="ECO:0000259" key="4">
    <source>
        <dbReference type="PROSITE" id="PS50011"/>
    </source>
</evidence>
<keyword evidence="5" id="KW-0808">Transferase</keyword>
<dbReference type="SMART" id="SM00181">
    <property type="entry name" value="EGF"/>
    <property type="match status" value="9"/>
</dbReference>
<organism evidence="5">
    <name type="scientific">Fonticula alba</name>
    <name type="common">Slime mold</name>
    <dbReference type="NCBI Taxonomy" id="691883"/>
    <lineage>
        <taxon>Eukaryota</taxon>
        <taxon>Rotosphaerida</taxon>
        <taxon>Fonticulaceae</taxon>
        <taxon>Fonticula</taxon>
    </lineage>
</organism>
<keyword evidence="6" id="KW-1185">Reference proteome</keyword>
<dbReference type="SMART" id="SM00261">
    <property type="entry name" value="FU"/>
    <property type="match status" value="15"/>
</dbReference>
<feature type="compositionally biased region" description="Low complexity" evidence="1">
    <location>
        <begin position="2144"/>
        <end position="2153"/>
    </location>
</feature>
<feature type="compositionally biased region" description="Gly residues" evidence="1">
    <location>
        <begin position="760"/>
        <end position="773"/>
    </location>
</feature>
<dbReference type="GeneID" id="20525699"/>